<dbReference type="Proteomes" id="UP000235682">
    <property type="component" value="Unassembled WGS sequence"/>
</dbReference>
<accession>A0A2N6SL47</accession>
<dbReference type="EMBL" id="PNHE01000043">
    <property type="protein sequence ID" value="PMC57817.1"/>
    <property type="molecule type" value="Genomic_DNA"/>
</dbReference>
<dbReference type="AlphaFoldDB" id="A0A2N6SL47"/>
<evidence type="ECO:0008006" key="3">
    <source>
        <dbReference type="Google" id="ProtNLM"/>
    </source>
</evidence>
<dbReference type="OrthoDB" id="9797132at2"/>
<reference evidence="1 2" key="1">
    <citation type="submission" date="2017-09" db="EMBL/GenBank/DDBJ databases">
        <title>Bacterial strain isolated from the female urinary microbiota.</title>
        <authorList>
            <person name="Thomas-White K."/>
            <person name="Kumar N."/>
            <person name="Forster S."/>
            <person name="Putonti C."/>
            <person name="Lawley T."/>
            <person name="Wolfe A.J."/>
        </authorList>
    </citation>
    <scope>NUCLEOTIDE SEQUENCE [LARGE SCALE GENOMIC DNA]</scope>
    <source>
        <strain evidence="1 2">UMB0852</strain>
    </source>
</reference>
<organism evidence="1 2">
    <name type="scientific">Dolosicoccus paucivorans</name>
    <dbReference type="NCBI Taxonomy" id="84521"/>
    <lineage>
        <taxon>Bacteria</taxon>
        <taxon>Bacillati</taxon>
        <taxon>Bacillota</taxon>
        <taxon>Bacilli</taxon>
        <taxon>Lactobacillales</taxon>
        <taxon>Aerococcaceae</taxon>
        <taxon>Dolosicoccus</taxon>
    </lineage>
</organism>
<dbReference type="STRING" id="84521.SAMN04487994_10398"/>
<comment type="caution">
    <text evidence="1">The sequence shown here is derived from an EMBL/GenBank/DDBJ whole genome shotgun (WGS) entry which is preliminary data.</text>
</comment>
<proteinExistence type="predicted"/>
<evidence type="ECO:0000313" key="2">
    <source>
        <dbReference type="Proteomes" id="UP000235682"/>
    </source>
</evidence>
<protein>
    <recommendedName>
        <fullName evidence="3">Iron-sulfur cluster repair di-iron protein, ric</fullName>
    </recommendedName>
</protein>
<name>A0A2N6SL47_9LACT</name>
<evidence type="ECO:0000313" key="1">
    <source>
        <dbReference type="EMBL" id="PMC57817.1"/>
    </source>
</evidence>
<keyword evidence="2" id="KW-1185">Reference proteome</keyword>
<gene>
    <name evidence="1" type="ORF">CJ205_07610</name>
</gene>
<dbReference type="RefSeq" id="WP_102228013.1">
    <property type="nucleotide sequence ID" value="NZ_PNFY01000034.1"/>
</dbReference>
<sequence length="89" mass="10478">MVKRNELMEKLGFLAPVVEKVHGANHPELHEVNQLAQSLQEKYEDGKFDEATQIFQFLQRVTDYYTLPEDAWEGYTELYTTLKLLDESR</sequence>